<dbReference type="InterPro" id="IPR001451">
    <property type="entry name" value="Hexapep"/>
</dbReference>
<dbReference type="PANTHER" id="PTHR23416:SF23">
    <property type="entry name" value="ACETYLTRANSFERASE C18B11.09C-RELATED"/>
    <property type="match status" value="1"/>
</dbReference>
<dbReference type="AlphaFoldDB" id="A0A4Q0VKU1"/>
<dbReference type="RefSeq" id="WP_129031935.1">
    <property type="nucleotide sequence ID" value="NZ_CP059603.1"/>
</dbReference>
<sequence length="211" mass="22794">MVKKISAAQVQKLAQEDIMTRVARGDWYQYVHEPKLQAIVQQSAQTIAHINDVAKTDITAANQLLQEFLPHLGAGVTISCPVVSIEHPNRLRIGAGSFINARLQVISGGQVTIGKRCFIGPNCQLYTPNHPTDDWQLRAQGWEYDSPITIGDDCWFGGSVIVLPGVTIGRHVVVGAGAVVTHDLPDNVIAAGNPARVIRAVRPAEQPTPEG</sequence>
<dbReference type="OrthoDB" id="9812571at2"/>
<dbReference type="GO" id="GO:0005829">
    <property type="term" value="C:cytosol"/>
    <property type="evidence" value="ECO:0007669"/>
    <property type="project" value="TreeGrafter"/>
</dbReference>
<evidence type="ECO:0000313" key="3">
    <source>
        <dbReference type="EMBL" id="RXI79026.1"/>
    </source>
</evidence>
<comment type="caution">
    <text evidence="3">The sequence shown here is derived from an EMBL/GenBank/DDBJ whole genome shotgun (WGS) entry which is preliminary data.</text>
</comment>
<dbReference type="Proteomes" id="UP000290602">
    <property type="component" value="Unassembled WGS sequence"/>
</dbReference>
<dbReference type="PANTHER" id="PTHR23416">
    <property type="entry name" value="SIALIC ACID SYNTHASE-RELATED"/>
    <property type="match status" value="1"/>
</dbReference>
<comment type="similarity">
    <text evidence="1">Belongs to the transferase hexapeptide repeat family.</text>
</comment>
<dbReference type="EMBL" id="QXIL01000006">
    <property type="protein sequence ID" value="RXI79026.1"/>
    <property type="molecule type" value="Genomic_DNA"/>
</dbReference>
<name>A0A4Q0VKU1_9LACO</name>
<dbReference type="InterPro" id="IPR011004">
    <property type="entry name" value="Trimer_LpxA-like_sf"/>
</dbReference>
<dbReference type="GO" id="GO:0008374">
    <property type="term" value="F:O-acyltransferase activity"/>
    <property type="evidence" value="ECO:0007669"/>
    <property type="project" value="TreeGrafter"/>
</dbReference>
<reference evidence="3 4" key="1">
    <citation type="submission" date="2018-08" db="EMBL/GenBank/DDBJ databases">
        <title>Lactobacillus suantsai sp. nov., isolated from traditional fermented suan-tsai in Taiwan.</title>
        <authorList>
            <person name="Huang C.-H."/>
        </authorList>
    </citation>
    <scope>NUCLEOTIDE SEQUENCE [LARGE SCALE GENOMIC DNA]</scope>
    <source>
        <strain evidence="3 4">BCRC 12945</strain>
    </source>
</reference>
<evidence type="ECO:0000256" key="2">
    <source>
        <dbReference type="ARBA" id="ARBA00022679"/>
    </source>
</evidence>
<organism evidence="3 4">
    <name type="scientific">Levilactobacillus suantsaii</name>
    <dbReference type="NCBI Taxonomy" id="2292255"/>
    <lineage>
        <taxon>Bacteria</taxon>
        <taxon>Bacillati</taxon>
        <taxon>Bacillota</taxon>
        <taxon>Bacilli</taxon>
        <taxon>Lactobacillales</taxon>
        <taxon>Lactobacillaceae</taxon>
        <taxon>Levilactobacillus</taxon>
    </lineage>
</organism>
<accession>A0A4Q0VKU1</accession>
<dbReference type="Gene3D" id="2.160.10.10">
    <property type="entry name" value="Hexapeptide repeat proteins"/>
    <property type="match status" value="1"/>
</dbReference>
<protein>
    <submittedName>
        <fullName evidence="3">Sugar O-acetyltransferase</fullName>
    </submittedName>
</protein>
<evidence type="ECO:0000256" key="1">
    <source>
        <dbReference type="ARBA" id="ARBA00007274"/>
    </source>
</evidence>
<proteinExistence type="inferred from homology"/>
<keyword evidence="2 3" id="KW-0808">Transferase</keyword>
<dbReference type="SUPFAM" id="SSF51161">
    <property type="entry name" value="Trimeric LpxA-like enzymes"/>
    <property type="match status" value="1"/>
</dbReference>
<dbReference type="InterPro" id="IPR051159">
    <property type="entry name" value="Hexapeptide_acetyltransf"/>
</dbReference>
<dbReference type="Pfam" id="PF14602">
    <property type="entry name" value="Hexapep_2"/>
    <property type="match status" value="2"/>
</dbReference>
<evidence type="ECO:0000313" key="4">
    <source>
        <dbReference type="Proteomes" id="UP000290602"/>
    </source>
</evidence>
<gene>
    <name evidence="3" type="ORF">DXH47_04395</name>
</gene>
<keyword evidence="4" id="KW-1185">Reference proteome</keyword>